<dbReference type="InterPro" id="IPR019301">
    <property type="entry name" value="Flagellar_prot_FlgJ_N"/>
</dbReference>
<evidence type="ECO:0000313" key="2">
    <source>
        <dbReference type="EMBL" id="CTQ42415.1"/>
    </source>
</evidence>
<dbReference type="RefSeq" id="WP_031268441.1">
    <property type="nucleotide sequence ID" value="NZ_CP045617.1"/>
</dbReference>
<evidence type="ECO:0000313" key="3">
    <source>
        <dbReference type="Proteomes" id="UP000048926"/>
    </source>
</evidence>
<gene>
    <name evidence="2" type="ORF">LAL4801_00843</name>
</gene>
<evidence type="ECO:0000259" key="1">
    <source>
        <dbReference type="Pfam" id="PF10135"/>
    </source>
</evidence>
<protein>
    <submittedName>
        <fullName evidence="2">Chemotactic signal-response protein CheL</fullName>
    </submittedName>
</protein>
<dbReference type="OrthoDB" id="7889190at2"/>
<dbReference type="Pfam" id="PF10135">
    <property type="entry name" value="Rod-binding"/>
    <property type="match status" value="1"/>
</dbReference>
<dbReference type="AlphaFoldDB" id="A0A0M6XX67"/>
<dbReference type="EMBL" id="CXST01000001">
    <property type="protein sequence ID" value="CTQ42415.1"/>
    <property type="molecule type" value="Genomic_DNA"/>
</dbReference>
<dbReference type="Proteomes" id="UP000048926">
    <property type="component" value="Unassembled WGS sequence"/>
</dbReference>
<proteinExistence type="predicted"/>
<dbReference type="KEGG" id="lagg:B0E33_25930"/>
<keyword evidence="3" id="KW-1185">Reference proteome</keyword>
<accession>A0A0M6XX67</accession>
<name>A0A0M6XX67_9HYPH</name>
<feature type="domain" description="Flagellar protein FlgJ N-terminal" evidence="1">
    <location>
        <begin position="92"/>
        <end position="130"/>
    </location>
</feature>
<sequence>MAISPPSDLILDVSKAADPVNLADATNRLRSISAGGSGDGFALAYAGATNRAGATEGSFRTANYEGPSQKSPAEKFEAMILSQFVETMLPDDSEAVFGSGTAGEIWKSMLAEQVANQLAASGGVGIAGLISDTLEKGVKA</sequence>
<dbReference type="STRING" id="187304.B0E33_25930"/>
<reference evidence="3" key="1">
    <citation type="submission" date="2015-07" db="EMBL/GenBank/DDBJ databases">
        <authorList>
            <person name="Rodrigo-Torres Lidia"/>
            <person name="Arahal R.David."/>
        </authorList>
    </citation>
    <scope>NUCLEOTIDE SEQUENCE [LARGE SCALE GENOMIC DNA]</scope>
    <source>
        <strain evidence="3">CECT 4801</strain>
    </source>
</reference>
<organism evidence="2 3">
    <name type="scientific">Roseibium aggregatum</name>
    <dbReference type="NCBI Taxonomy" id="187304"/>
    <lineage>
        <taxon>Bacteria</taxon>
        <taxon>Pseudomonadati</taxon>
        <taxon>Pseudomonadota</taxon>
        <taxon>Alphaproteobacteria</taxon>
        <taxon>Hyphomicrobiales</taxon>
        <taxon>Stappiaceae</taxon>
        <taxon>Roseibium</taxon>
    </lineage>
</organism>